<evidence type="ECO:0000313" key="2">
    <source>
        <dbReference type="Proteomes" id="UP000003900"/>
    </source>
</evidence>
<proteinExistence type="predicted"/>
<sequence>MNKEDVKKIQIKEVFKNHLSCCSDPSGEYYTHCNVDFILDTSFVFKVFDIEVTIDRIKMNVDYGITELHLANEEKTYSSLPITKILIHKIYDRVLKEQKEGVLRGWVFDDDILEMLRGERETSSSC</sequence>
<keyword evidence="2" id="KW-1185">Reference proteome</keyword>
<dbReference type="Proteomes" id="UP000003900">
    <property type="component" value="Unassembled WGS sequence"/>
</dbReference>
<dbReference type="RefSeq" id="WP_006675367.1">
    <property type="nucleotide sequence ID" value="NZ_AHKH01000007.1"/>
</dbReference>
<protein>
    <submittedName>
        <fullName evidence="1">Uncharacterized protein</fullName>
    </submittedName>
</protein>
<reference evidence="1 2" key="1">
    <citation type="journal article" date="2012" name="J. Bacteriol.">
        <title>Genome Sequence of the Pattern-Forming Social Bacterium Paenibacillus dendritiformis C454 Chiral Morphotype.</title>
        <authorList>
            <person name="Sirota-Madi A."/>
            <person name="Olender T."/>
            <person name="Helman Y."/>
            <person name="Brainis I."/>
            <person name="Finkelshtein A."/>
            <person name="Roth D."/>
            <person name="Hagai E."/>
            <person name="Leshkowitz D."/>
            <person name="Brodsky L."/>
            <person name="Galatenko V."/>
            <person name="Nikolaev V."/>
            <person name="Gutnick D.L."/>
            <person name="Lancet D."/>
            <person name="Ben-Jacob E."/>
        </authorList>
    </citation>
    <scope>NUCLEOTIDE SEQUENCE [LARGE SCALE GENOMIC DNA]</scope>
    <source>
        <strain evidence="1 2">C454</strain>
    </source>
</reference>
<dbReference type="STRING" id="1131935.PDENDC454_04279"/>
<gene>
    <name evidence="1" type="ORF">PDENDC454_04279</name>
</gene>
<evidence type="ECO:0000313" key="1">
    <source>
        <dbReference type="EMBL" id="EHQ63653.1"/>
    </source>
</evidence>
<organism evidence="1 2">
    <name type="scientific">Paenibacillus dendritiformis C454</name>
    <dbReference type="NCBI Taxonomy" id="1131935"/>
    <lineage>
        <taxon>Bacteria</taxon>
        <taxon>Bacillati</taxon>
        <taxon>Bacillota</taxon>
        <taxon>Bacilli</taxon>
        <taxon>Bacillales</taxon>
        <taxon>Paenibacillaceae</taxon>
        <taxon>Paenibacillus</taxon>
    </lineage>
</organism>
<dbReference type="OrthoDB" id="2991141at2"/>
<dbReference type="EMBL" id="AHKH01000007">
    <property type="protein sequence ID" value="EHQ63653.1"/>
    <property type="molecule type" value="Genomic_DNA"/>
</dbReference>
<name>H3SBH0_9BACL</name>
<dbReference type="AlphaFoldDB" id="H3SBH0"/>
<accession>H3SBH0</accession>
<comment type="caution">
    <text evidence="1">The sequence shown here is derived from an EMBL/GenBank/DDBJ whole genome shotgun (WGS) entry which is preliminary data.</text>
</comment>